<feature type="compositionally biased region" description="Basic residues" evidence="1">
    <location>
        <begin position="33"/>
        <end position="43"/>
    </location>
</feature>
<organism evidence="2 3">
    <name type="scientific">Riccia fluitans</name>
    <dbReference type="NCBI Taxonomy" id="41844"/>
    <lineage>
        <taxon>Eukaryota</taxon>
        <taxon>Viridiplantae</taxon>
        <taxon>Streptophyta</taxon>
        <taxon>Embryophyta</taxon>
        <taxon>Marchantiophyta</taxon>
        <taxon>Marchantiopsida</taxon>
        <taxon>Marchantiidae</taxon>
        <taxon>Marchantiales</taxon>
        <taxon>Ricciaceae</taxon>
        <taxon>Riccia</taxon>
    </lineage>
</organism>
<dbReference type="AlphaFoldDB" id="A0ABD1YZW2"/>
<proteinExistence type="predicted"/>
<protein>
    <submittedName>
        <fullName evidence="2">Uncharacterized protein</fullName>
    </submittedName>
</protein>
<dbReference type="Proteomes" id="UP001605036">
    <property type="component" value="Unassembled WGS sequence"/>
</dbReference>
<sequence length="83" mass="8922">MTRVACTERSAKDENGQGSATRATAVDEGGNCHTKRRTGRKLRSINSKNVKLAESHVANAEHAKVERRSSGSRRAGNESKAGE</sequence>
<name>A0ABD1YZW2_9MARC</name>
<feature type="compositionally biased region" description="Basic and acidic residues" evidence="1">
    <location>
        <begin position="51"/>
        <end position="83"/>
    </location>
</feature>
<keyword evidence="3" id="KW-1185">Reference proteome</keyword>
<feature type="region of interest" description="Disordered" evidence="1">
    <location>
        <begin position="1"/>
        <end position="83"/>
    </location>
</feature>
<comment type="caution">
    <text evidence="2">The sequence shown here is derived from an EMBL/GenBank/DDBJ whole genome shotgun (WGS) entry which is preliminary data.</text>
</comment>
<dbReference type="EMBL" id="JBHFFA010000003">
    <property type="protein sequence ID" value="KAL2636318.1"/>
    <property type="molecule type" value="Genomic_DNA"/>
</dbReference>
<accession>A0ABD1YZW2</accession>
<evidence type="ECO:0000256" key="1">
    <source>
        <dbReference type="SAM" id="MobiDB-lite"/>
    </source>
</evidence>
<evidence type="ECO:0000313" key="3">
    <source>
        <dbReference type="Proteomes" id="UP001605036"/>
    </source>
</evidence>
<gene>
    <name evidence="2" type="ORF">R1flu_007797</name>
</gene>
<reference evidence="2 3" key="1">
    <citation type="submission" date="2024-09" db="EMBL/GenBank/DDBJ databases">
        <title>Chromosome-scale assembly of Riccia fluitans.</title>
        <authorList>
            <person name="Paukszto L."/>
            <person name="Sawicki J."/>
            <person name="Karawczyk K."/>
            <person name="Piernik-Szablinska J."/>
            <person name="Szczecinska M."/>
            <person name="Mazdziarz M."/>
        </authorList>
    </citation>
    <scope>NUCLEOTIDE SEQUENCE [LARGE SCALE GENOMIC DNA]</scope>
    <source>
        <strain evidence="2">Rf_01</strain>
        <tissue evidence="2">Aerial parts of the thallus</tissue>
    </source>
</reference>
<evidence type="ECO:0000313" key="2">
    <source>
        <dbReference type="EMBL" id="KAL2636318.1"/>
    </source>
</evidence>